<dbReference type="InterPro" id="IPR007537">
    <property type="entry name" value="tRNAHis_GuaTrfase_Thg1"/>
</dbReference>
<keyword evidence="3" id="KW-1185">Reference proteome</keyword>
<dbReference type="Pfam" id="PF04446">
    <property type="entry name" value="Thg1"/>
    <property type="match status" value="1"/>
</dbReference>
<dbReference type="InterPro" id="IPR038469">
    <property type="entry name" value="tRNAHis_GuaTrfase_Thg1_sf"/>
</dbReference>
<dbReference type="PANTHER" id="PTHR12729">
    <property type="entry name" value="TRNA(HIS) GUANYLYLTRANSFERASE-RELATED"/>
    <property type="match status" value="1"/>
</dbReference>
<accession>A0A1I0GDF6</accession>
<evidence type="ECO:0000313" key="3">
    <source>
        <dbReference type="Proteomes" id="UP000198558"/>
    </source>
</evidence>
<dbReference type="OrthoDB" id="4547336at2"/>
<evidence type="ECO:0000313" key="2">
    <source>
        <dbReference type="EMBL" id="SET68945.1"/>
    </source>
</evidence>
<keyword evidence="2" id="KW-0548">Nucleotidyltransferase</keyword>
<sequence>MDKTKLGNRMKEYENQSQTKLLRRLPVIIRVDGKAFHTFTKGLNKPFDIDFCDVMKHTMKKLCQQIQGCVLAYCQSDEITLVLVDYKNINSDAWFDNKVQKMVSTSAALATLYFNQEVESKNCFSAVYFPDEENLWEKRCFKASFDSRAFNLPKHEVVNCLIWRQQDAIRNSIQALAQSRFSHNEMQGLNCDELKEKLSVEEGVHWDKLPNELQRGVCCIKDGDGNWVIDYNIPLFTDERDYINNLVMLEQ</sequence>
<dbReference type="PANTHER" id="PTHR12729:SF1">
    <property type="entry name" value="TRNAHIS GUANYLYLTRANSFERASE CATALYTIC DOMAIN-CONTAINING PROTEIN"/>
    <property type="match status" value="1"/>
</dbReference>
<protein>
    <submittedName>
        <fullName evidence="2">tRNA(His) 5'-end guanylyltransferase</fullName>
    </submittedName>
</protein>
<reference evidence="3" key="1">
    <citation type="submission" date="2016-10" db="EMBL/GenBank/DDBJ databases">
        <authorList>
            <person name="Varghese N."/>
            <person name="Submissions S."/>
        </authorList>
    </citation>
    <scope>NUCLEOTIDE SEQUENCE [LARGE SCALE GENOMIC DNA]</scope>
    <source>
        <strain evidence="3">DSM 1551</strain>
    </source>
</reference>
<dbReference type="Proteomes" id="UP000198558">
    <property type="component" value="Unassembled WGS sequence"/>
</dbReference>
<proteinExistence type="predicted"/>
<dbReference type="AlphaFoldDB" id="A0A1I0GDF6"/>
<name>A0A1I0GDF6_9FIRM</name>
<organism evidence="2 3">
    <name type="scientific">Thomasclavelia cocleata</name>
    <dbReference type="NCBI Taxonomy" id="69824"/>
    <lineage>
        <taxon>Bacteria</taxon>
        <taxon>Bacillati</taxon>
        <taxon>Bacillota</taxon>
        <taxon>Erysipelotrichia</taxon>
        <taxon>Erysipelotrichales</taxon>
        <taxon>Coprobacillaceae</taxon>
        <taxon>Thomasclavelia</taxon>
    </lineage>
</organism>
<dbReference type="RefSeq" id="WP_092355186.1">
    <property type="nucleotide sequence ID" value="NZ_FOIN01000028.1"/>
</dbReference>
<gene>
    <name evidence="2" type="ORF">SAMN04489758_12844</name>
</gene>
<dbReference type="GO" id="GO:0006400">
    <property type="term" value="P:tRNA modification"/>
    <property type="evidence" value="ECO:0007669"/>
    <property type="project" value="InterPro"/>
</dbReference>
<keyword evidence="2" id="KW-0808">Transferase</keyword>
<evidence type="ECO:0000259" key="1">
    <source>
        <dbReference type="Pfam" id="PF04446"/>
    </source>
</evidence>
<dbReference type="Gene3D" id="3.30.70.3000">
    <property type="match status" value="1"/>
</dbReference>
<dbReference type="GO" id="GO:0000287">
    <property type="term" value="F:magnesium ion binding"/>
    <property type="evidence" value="ECO:0007669"/>
    <property type="project" value="InterPro"/>
</dbReference>
<dbReference type="GO" id="GO:0008193">
    <property type="term" value="F:tRNA guanylyltransferase activity"/>
    <property type="evidence" value="ECO:0007669"/>
    <property type="project" value="InterPro"/>
</dbReference>
<dbReference type="EMBL" id="FOIN01000028">
    <property type="protein sequence ID" value="SET68945.1"/>
    <property type="molecule type" value="Genomic_DNA"/>
</dbReference>
<dbReference type="GeneID" id="78288978"/>
<dbReference type="InterPro" id="IPR024956">
    <property type="entry name" value="tRNAHis_GuaTrfase_cat"/>
</dbReference>
<feature type="domain" description="tRNAHis guanylyltransferase catalytic" evidence="1">
    <location>
        <begin position="8"/>
        <end position="153"/>
    </location>
</feature>